<name>A0A4Q5LCX9_9BACT</name>
<feature type="signal peptide" evidence="1">
    <location>
        <begin position="1"/>
        <end position="24"/>
    </location>
</feature>
<evidence type="ECO:0000313" key="3">
    <source>
        <dbReference type="Proteomes" id="UP000294155"/>
    </source>
</evidence>
<reference evidence="2 3" key="1">
    <citation type="submission" date="2019-02" db="EMBL/GenBank/DDBJ databases">
        <title>Bacterial novel species isolated from soil.</title>
        <authorList>
            <person name="Jung H.-Y."/>
        </authorList>
    </citation>
    <scope>NUCLEOTIDE SEQUENCE [LARGE SCALE GENOMIC DNA]</scope>
    <source>
        <strain evidence="2 3">1-3-3-3</strain>
    </source>
</reference>
<gene>
    <name evidence="2" type="ORF">EWM57_07550</name>
</gene>
<proteinExistence type="predicted"/>
<dbReference type="EMBL" id="SEWE01000011">
    <property type="protein sequence ID" value="RYU81087.1"/>
    <property type="molecule type" value="Genomic_DNA"/>
</dbReference>
<evidence type="ECO:0008006" key="4">
    <source>
        <dbReference type="Google" id="ProtNLM"/>
    </source>
</evidence>
<dbReference type="OrthoDB" id="5381546at2"/>
<sequence length="214" mass="23311">MQYRSFLGATAAVLLLAPSFSAHATSEPDAAPAPAQKRTAAIHPWYRPRHLMVQTGGGIGMVAAGAGYAFAKNKVETDILLGYVPKKYAGSTLSLASAKLLYSPFTVRLADQWQLKPLTVGVYFSYTHGTINDEERGQYTKDYYWFSTDTRYGPLAGSRLTFLRPGSTEAAPKAVSLYYELGTNDLYAVSYAQNRKGLSFGQILTLAIGVKADF</sequence>
<dbReference type="Proteomes" id="UP000294155">
    <property type="component" value="Unassembled WGS sequence"/>
</dbReference>
<accession>A0A4Q5LCX9</accession>
<protein>
    <recommendedName>
        <fullName evidence="4">Outer membrane protein beta-barrel domain-containing protein</fullName>
    </recommendedName>
</protein>
<organism evidence="2 3">
    <name type="scientific">Hymenobacter persicinus</name>
    <dbReference type="NCBI Taxonomy" id="2025506"/>
    <lineage>
        <taxon>Bacteria</taxon>
        <taxon>Pseudomonadati</taxon>
        <taxon>Bacteroidota</taxon>
        <taxon>Cytophagia</taxon>
        <taxon>Cytophagales</taxon>
        <taxon>Hymenobacteraceae</taxon>
        <taxon>Hymenobacter</taxon>
    </lineage>
</organism>
<comment type="caution">
    <text evidence="2">The sequence shown here is derived from an EMBL/GenBank/DDBJ whole genome shotgun (WGS) entry which is preliminary data.</text>
</comment>
<feature type="chain" id="PRO_5020617184" description="Outer membrane protein beta-barrel domain-containing protein" evidence="1">
    <location>
        <begin position="25"/>
        <end position="214"/>
    </location>
</feature>
<dbReference type="AlphaFoldDB" id="A0A4Q5LCX9"/>
<evidence type="ECO:0000313" key="2">
    <source>
        <dbReference type="EMBL" id="RYU81087.1"/>
    </source>
</evidence>
<keyword evidence="3" id="KW-1185">Reference proteome</keyword>
<evidence type="ECO:0000256" key="1">
    <source>
        <dbReference type="SAM" id="SignalP"/>
    </source>
</evidence>
<keyword evidence="1" id="KW-0732">Signal</keyword>
<dbReference type="RefSeq" id="WP_129920531.1">
    <property type="nucleotide sequence ID" value="NZ_SEWE01000011.1"/>
</dbReference>